<gene>
    <name evidence="1" type="ORF">CD943_00170</name>
</gene>
<reference evidence="1 2" key="2">
    <citation type="submission" date="2017-06" db="EMBL/GenBank/DDBJ databases">
        <authorList>
            <person name="Kim H.J."/>
            <person name="Triplett B.A."/>
        </authorList>
    </citation>
    <scope>NUCLEOTIDE SEQUENCE [LARGE SCALE GENOMIC DNA]</scope>
    <source>
        <strain evidence="1 2">BZC3</strain>
    </source>
</reference>
<reference evidence="1 2" key="1">
    <citation type="submission" date="2017-06" db="EMBL/GenBank/DDBJ databases">
        <title>Biodegradation of gentamicin by bacterial consortia AMQD4 in synthetic medium and raw gentamicin sewage.</title>
        <authorList>
            <person name="Chang H."/>
            <person name="Feng Y."/>
            <person name="Li Z."/>
            <person name="Xue J."/>
            <person name="Cheng D."/>
        </authorList>
    </citation>
    <scope>NUCLEOTIDE SEQUENCE [LARGE SCALE GENOMIC DNA]</scope>
    <source>
        <strain evidence="1 2">BZC3</strain>
    </source>
</reference>
<sequence length="103" mass="10165">MNLCNRAAAPAKLRVALTDGAAPVDADWIEYDTLVQAAGAPGGSVLQLTDLALGGGQKIYARASAAGVSAVVLGIQEAAAYWAASSLHRASMAASAPSATAPA</sequence>
<accession>A0A1Z3LT97</accession>
<dbReference type="AlphaFoldDB" id="A0A1Z3LT97"/>
<protein>
    <submittedName>
        <fullName evidence="1">Uncharacterized protein</fullName>
    </submittedName>
</protein>
<dbReference type="Proteomes" id="UP000197024">
    <property type="component" value="Chromosome"/>
</dbReference>
<proteinExistence type="predicted"/>
<evidence type="ECO:0000313" key="1">
    <source>
        <dbReference type="EMBL" id="ASD25452.1"/>
    </source>
</evidence>
<dbReference type="EMBL" id="CP021995">
    <property type="protein sequence ID" value="ASD25452.1"/>
    <property type="molecule type" value="Genomic_DNA"/>
</dbReference>
<organism evidence="1 2">
    <name type="scientific">Brevundimonas diminuta</name>
    <name type="common">Pseudomonas diminuta</name>
    <dbReference type="NCBI Taxonomy" id="293"/>
    <lineage>
        <taxon>Bacteria</taxon>
        <taxon>Pseudomonadati</taxon>
        <taxon>Pseudomonadota</taxon>
        <taxon>Alphaproteobacteria</taxon>
        <taxon>Caulobacterales</taxon>
        <taxon>Caulobacteraceae</taxon>
        <taxon>Brevundimonas</taxon>
    </lineage>
</organism>
<name>A0A1Z3LT97_BREDI</name>
<dbReference type="RefSeq" id="WP_088409700.1">
    <property type="nucleotide sequence ID" value="NZ_CP021995.1"/>
</dbReference>
<evidence type="ECO:0000313" key="2">
    <source>
        <dbReference type="Proteomes" id="UP000197024"/>
    </source>
</evidence>